<dbReference type="Pfam" id="PF05050">
    <property type="entry name" value="Methyltransf_21"/>
    <property type="match status" value="1"/>
</dbReference>
<dbReference type="GO" id="GO:0008168">
    <property type="term" value="F:methyltransferase activity"/>
    <property type="evidence" value="ECO:0007669"/>
    <property type="project" value="UniProtKB-KW"/>
</dbReference>
<dbReference type="InterPro" id="IPR052514">
    <property type="entry name" value="SAM-dependent_MTase"/>
</dbReference>
<dbReference type="EMBL" id="VFOZ01000003">
    <property type="protein sequence ID" value="TQL88220.1"/>
    <property type="molecule type" value="Genomic_DNA"/>
</dbReference>
<dbReference type="AlphaFoldDB" id="A0A543BTR9"/>
<dbReference type="OrthoDB" id="3701124at2"/>
<accession>A0A543BTR9</accession>
<dbReference type="GO" id="GO:0032259">
    <property type="term" value="P:methylation"/>
    <property type="evidence" value="ECO:0007669"/>
    <property type="project" value="UniProtKB-KW"/>
</dbReference>
<dbReference type="Proteomes" id="UP000316096">
    <property type="component" value="Unassembled WGS sequence"/>
</dbReference>
<feature type="domain" description="Methyltransferase FkbM" evidence="1">
    <location>
        <begin position="105"/>
        <end position="257"/>
    </location>
</feature>
<dbReference type="PANTHER" id="PTHR34203:SF15">
    <property type="entry name" value="SLL1173 PROTEIN"/>
    <property type="match status" value="1"/>
</dbReference>
<evidence type="ECO:0000259" key="1">
    <source>
        <dbReference type="Pfam" id="PF05050"/>
    </source>
</evidence>
<organism evidence="2 3">
    <name type="scientific">Actinoallomurus bryophytorum</name>
    <dbReference type="NCBI Taxonomy" id="1490222"/>
    <lineage>
        <taxon>Bacteria</taxon>
        <taxon>Bacillati</taxon>
        <taxon>Actinomycetota</taxon>
        <taxon>Actinomycetes</taxon>
        <taxon>Streptosporangiales</taxon>
        <taxon>Thermomonosporaceae</taxon>
        <taxon>Actinoallomurus</taxon>
    </lineage>
</organism>
<evidence type="ECO:0000313" key="2">
    <source>
        <dbReference type="EMBL" id="TQL88220.1"/>
    </source>
</evidence>
<dbReference type="NCBIfam" id="TIGR01444">
    <property type="entry name" value="fkbM_fam"/>
    <property type="match status" value="1"/>
</dbReference>
<dbReference type="PANTHER" id="PTHR34203">
    <property type="entry name" value="METHYLTRANSFERASE, FKBM FAMILY PROTEIN"/>
    <property type="match status" value="1"/>
</dbReference>
<keyword evidence="3" id="KW-1185">Reference proteome</keyword>
<reference evidence="2 3" key="1">
    <citation type="submission" date="2019-06" db="EMBL/GenBank/DDBJ databases">
        <title>Sequencing the genomes of 1000 actinobacteria strains.</title>
        <authorList>
            <person name="Klenk H.-P."/>
        </authorList>
    </citation>
    <scope>NUCLEOTIDE SEQUENCE [LARGE SCALE GENOMIC DNA]</scope>
    <source>
        <strain evidence="2 3">DSM 102200</strain>
    </source>
</reference>
<dbReference type="InterPro" id="IPR029063">
    <property type="entry name" value="SAM-dependent_MTases_sf"/>
</dbReference>
<dbReference type="InterPro" id="IPR006342">
    <property type="entry name" value="FkbM_mtfrase"/>
</dbReference>
<comment type="caution">
    <text evidence="2">The sequence shown here is derived from an EMBL/GenBank/DDBJ whole genome shotgun (WGS) entry which is preliminary data.</text>
</comment>
<protein>
    <submittedName>
        <fullName evidence="2">FkbM family methyltransferase</fullName>
    </submittedName>
</protein>
<evidence type="ECO:0000313" key="3">
    <source>
        <dbReference type="Proteomes" id="UP000316096"/>
    </source>
</evidence>
<proteinExistence type="predicted"/>
<keyword evidence="2" id="KW-0808">Transferase</keyword>
<keyword evidence="2" id="KW-0489">Methyltransferase</keyword>
<dbReference type="RefSeq" id="WP_141964084.1">
    <property type="nucleotide sequence ID" value="NZ_VFOZ01000003.1"/>
</dbReference>
<gene>
    <name evidence="2" type="ORF">FB559_8839</name>
</gene>
<dbReference type="Gene3D" id="3.40.50.150">
    <property type="entry name" value="Vaccinia Virus protein VP39"/>
    <property type="match status" value="1"/>
</dbReference>
<sequence length="295" mass="32466">MEGTKAWRGLAKTTRDRVLWRTPGLQALVRGAARRRCVPRAFWRHLHPSGLWTLHAPDGTPFAYDSAYPHDGLARHIVWTDMRDWEAGTQPVLFHLARQAEVFVDVGAYSGVYTLLACAANPRLRTVAVEPNPLKLPQLRSNVAANGIADRVTVIGKALSARSGTASLAIPGDDSTASLRGSRPGDRVVNVDVTTGDVVLDGLRVGLVKIDVEGLESEVVRGMARVLRTHHPKIIAECLDPEALRELRHSTRELGYQHVYHLGADGPVTATDRPFRPANYLFTIEPMTDRVMRNG</sequence>
<name>A0A543BTR9_9ACTN</name>
<dbReference type="SUPFAM" id="SSF53335">
    <property type="entry name" value="S-adenosyl-L-methionine-dependent methyltransferases"/>
    <property type="match status" value="1"/>
</dbReference>